<feature type="transmembrane region" description="Helical" evidence="6">
    <location>
        <begin position="103"/>
        <end position="121"/>
    </location>
</feature>
<dbReference type="PANTHER" id="PTHR35007">
    <property type="entry name" value="INTEGRAL MEMBRANE PROTEIN-RELATED"/>
    <property type="match status" value="1"/>
</dbReference>
<sequence length="330" mass="36608">MLTSLGGNYFLTVMVLVFVAVVLLLEGLYLIWKSYKGPEARKIEKRLLALSASHDDTRQAQLLKQQMLSGVPTLERFLLRVPRVHGMDRFILQSGLDWTVSRLLLSCAALGALGVLITTVLAHQSLLLGLLVGGVCAAMPVLYVHGKRRKRLGAIEQQLPDALDLMVRALRAGHAFSSALQMAGEEMPEPIAGEFRIVHDEVNFGIALQQALTNLSERVPITDLRYFIVSVMIQRESGGNLTEVLGNLSRLIRERLKLVGKIRVLSSEGRLSAWVLVVLPFALAALMNYVNPEFMSPLWKDPIGIVILKYTLGLMAIGILMLRKIIRIRV</sequence>
<evidence type="ECO:0000256" key="1">
    <source>
        <dbReference type="ARBA" id="ARBA00004651"/>
    </source>
</evidence>
<dbReference type="RefSeq" id="WP_119743099.1">
    <property type="nucleotide sequence ID" value="NZ_QYUN01000003.1"/>
</dbReference>
<name>A0A418WW58_9BURK</name>
<keyword evidence="5 6" id="KW-0472">Membrane</keyword>
<accession>A0A418WW58</accession>
<dbReference type="InterPro" id="IPR018076">
    <property type="entry name" value="T2SS_GspF_dom"/>
</dbReference>
<feature type="transmembrane region" description="Helical" evidence="6">
    <location>
        <begin position="127"/>
        <end position="144"/>
    </location>
</feature>
<gene>
    <name evidence="8" type="ORF">D3870_21640</name>
</gene>
<dbReference type="Gene3D" id="1.20.81.30">
    <property type="entry name" value="Type II secretion system (T2SS), domain F"/>
    <property type="match status" value="1"/>
</dbReference>
<evidence type="ECO:0000256" key="2">
    <source>
        <dbReference type="ARBA" id="ARBA00022475"/>
    </source>
</evidence>
<comment type="subcellular location">
    <subcellularLocation>
        <location evidence="1">Cell membrane</location>
        <topology evidence="1">Multi-pass membrane protein</topology>
    </subcellularLocation>
</comment>
<keyword evidence="9" id="KW-1185">Reference proteome</keyword>
<dbReference type="Proteomes" id="UP000285190">
    <property type="component" value="Unassembled WGS sequence"/>
</dbReference>
<protein>
    <submittedName>
        <fullName evidence="8">Pilus assembly protein TadB</fullName>
    </submittedName>
</protein>
<keyword evidence="3 6" id="KW-0812">Transmembrane</keyword>
<organism evidence="8 9">
    <name type="scientific">Noviherbaspirillum cavernae</name>
    <dbReference type="NCBI Taxonomy" id="2320862"/>
    <lineage>
        <taxon>Bacteria</taxon>
        <taxon>Pseudomonadati</taxon>
        <taxon>Pseudomonadota</taxon>
        <taxon>Betaproteobacteria</taxon>
        <taxon>Burkholderiales</taxon>
        <taxon>Oxalobacteraceae</taxon>
        <taxon>Noviherbaspirillum</taxon>
    </lineage>
</organism>
<keyword evidence="4 6" id="KW-1133">Transmembrane helix</keyword>
<feature type="transmembrane region" description="Helical" evidence="6">
    <location>
        <begin position="271"/>
        <end position="290"/>
    </location>
</feature>
<feature type="domain" description="Type II secretion system protein GspF" evidence="7">
    <location>
        <begin position="163"/>
        <end position="287"/>
    </location>
</feature>
<dbReference type="InterPro" id="IPR042094">
    <property type="entry name" value="T2SS_GspF_sf"/>
</dbReference>
<comment type="caution">
    <text evidence="8">The sequence shown here is derived from an EMBL/GenBank/DDBJ whole genome shotgun (WGS) entry which is preliminary data.</text>
</comment>
<evidence type="ECO:0000256" key="6">
    <source>
        <dbReference type="SAM" id="Phobius"/>
    </source>
</evidence>
<proteinExistence type="predicted"/>
<dbReference type="OrthoDB" id="597333at2"/>
<evidence type="ECO:0000256" key="3">
    <source>
        <dbReference type="ARBA" id="ARBA00022692"/>
    </source>
</evidence>
<dbReference type="GO" id="GO:0005886">
    <property type="term" value="C:plasma membrane"/>
    <property type="evidence" value="ECO:0007669"/>
    <property type="project" value="UniProtKB-SubCell"/>
</dbReference>
<dbReference type="EMBL" id="QYUN01000003">
    <property type="protein sequence ID" value="RJF96962.1"/>
    <property type="molecule type" value="Genomic_DNA"/>
</dbReference>
<evidence type="ECO:0000313" key="8">
    <source>
        <dbReference type="EMBL" id="RJF96962.1"/>
    </source>
</evidence>
<reference evidence="8 9" key="1">
    <citation type="submission" date="2018-09" db="EMBL/GenBank/DDBJ databases">
        <authorList>
            <person name="Zhu H."/>
        </authorList>
    </citation>
    <scope>NUCLEOTIDE SEQUENCE [LARGE SCALE GENOMIC DNA]</scope>
    <source>
        <strain evidence="8 9">K2R10-39</strain>
    </source>
</reference>
<dbReference type="AlphaFoldDB" id="A0A418WW58"/>
<feature type="transmembrane region" description="Helical" evidence="6">
    <location>
        <begin position="302"/>
        <end position="322"/>
    </location>
</feature>
<evidence type="ECO:0000313" key="9">
    <source>
        <dbReference type="Proteomes" id="UP000285190"/>
    </source>
</evidence>
<feature type="transmembrane region" description="Helical" evidence="6">
    <location>
        <begin position="6"/>
        <end position="32"/>
    </location>
</feature>
<dbReference type="Pfam" id="PF00482">
    <property type="entry name" value="T2SSF"/>
    <property type="match status" value="1"/>
</dbReference>
<evidence type="ECO:0000256" key="5">
    <source>
        <dbReference type="ARBA" id="ARBA00023136"/>
    </source>
</evidence>
<evidence type="ECO:0000259" key="7">
    <source>
        <dbReference type="Pfam" id="PF00482"/>
    </source>
</evidence>
<keyword evidence="2" id="KW-1003">Cell membrane</keyword>
<evidence type="ECO:0000256" key="4">
    <source>
        <dbReference type="ARBA" id="ARBA00022989"/>
    </source>
</evidence>
<dbReference type="PANTHER" id="PTHR35007:SF1">
    <property type="entry name" value="PILUS ASSEMBLY PROTEIN"/>
    <property type="match status" value="1"/>
</dbReference>